<evidence type="ECO:0000256" key="3">
    <source>
        <dbReference type="ARBA" id="ARBA00008726"/>
    </source>
</evidence>
<protein>
    <recommendedName>
        <fullName evidence="10">SDE2-like domain-containing protein</fullName>
    </recommendedName>
</protein>
<feature type="compositionally biased region" description="Acidic residues" evidence="9">
    <location>
        <begin position="543"/>
        <end position="553"/>
    </location>
</feature>
<dbReference type="PANTHER" id="PTHR12786">
    <property type="entry name" value="SPLICING FACTOR SF3A-RELATED"/>
    <property type="match status" value="1"/>
</dbReference>
<keyword evidence="12" id="KW-1185">Reference proteome</keyword>
<feature type="region of interest" description="Disordered" evidence="9">
    <location>
        <begin position="484"/>
        <end position="512"/>
    </location>
</feature>
<comment type="similarity">
    <text evidence="3">Belongs to the SDE2 family.</text>
</comment>
<dbReference type="InterPro" id="IPR053822">
    <property type="entry name" value="SDE2-like_dom"/>
</dbReference>
<comment type="subcellular location">
    <subcellularLocation>
        <location evidence="2">Cytoplasm</location>
    </subcellularLocation>
    <subcellularLocation>
        <location evidence="1">Nucleus</location>
    </subcellularLocation>
</comment>
<dbReference type="GO" id="GO:0006397">
    <property type="term" value="P:mRNA processing"/>
    <property type="evidence" value="ECO:0007669"/>
    <property type="project" value="UniProtKB-KW"/>
</dbReference>
<dbReference type="PANTHER" id="PTHR12786:SF1">
    <property type="entry name" value="SPLICING REGULATOR SDE2"/>
    <property type="match status" value="1"/>
</dbReference>
<name>A0A0C9XCW5_9AGAR</name>
<reference evidence="12" key="2">
    <citation type="submission" date="2015-01" db="EMBL/GenBank/DDBJ databases">
        <title>Evolutionary Origins and Diversification of the Mycorrhizal Mutualists.</title>
        <authorList>
            <consortium name="DOE Joint Genome Institute"/>
            <consortium name="Mycorrhizal Genomics Consortium"/>
            <person name="Kohler A."/>
            <person name="Kuo A."/>
            <person name="Nagy L.G."/>
            <person name="Floudas D."/>
            <person name="Copeland A."/>
            <person name="Barry K.W."/>
            <person name="Cichocki N."/>
            <person name="Veneault-Fourrey C."/>
            <person name="LaButti K."/>
            <person name="Lindquist E.A."/>
            <person name="Lipzen A."/>
            <person name="Lundell T."/>
            <person name="Morin E."/>
            <person name="Murat C."/>
            <person name="Riley R."/>
            <person name="Ohm R."/>
            <person name="Sun H."/>
            <person name="Tunlid A."/>
            <person name="Henrissat B."/>
            <person name="Grigoriev I.V."/>
            <person name="Hibbett D.S."/>
            <person name="Martin F."/>
        </authorList>
    </citation>
    <scope>NUCLEOTIDE SEQUENCE [LARGE SCALE GENOMIC DNA]</scope>
    <source>
        <strain evidence="12">LaAM-08-1</strain>
    </source>
</reference>
<feature type="region of interest" description="Disordered" evidence="9">
    <location>
        <begin position="1"/>
        <end position="31"/>
    </location>
</feature>
<evidence type="ECO:0000256" key="1">
    <source>
        <dbReference type="ARBA" id="ARBA00004123"/>
    </source>
</evidence>
<accession>A0A0C9XCW5</accession>
<dbReference type="OrthoDB" id="547031at2759"/>
<evidence type="ECO:0000256" key="6">
    <source>
        <dbReference type="ARBA" id="ARBA00023187"/>
    </source>
</evidence>
<dbReference type="STRING" id="1095629.A0A0C9XCW5"/>
<feature type="compositionally biased region" description="Low complexity" evidence="9">
    <location>
        <begin position="14"/>
        <end position="23"/>
    </location>
</feature>
<evidence type="ECO:0000259" key="10">
    <source>
        <dbReference type="Pfam" id="PF22782"/>
    </source>
</evidence>
<dbReference type="GO" id="GO:0005737">
    <property type="term" value="C:cytoplasm"/>
    <property type="evidence" value="ECO:0007669"/>
    <property type="project" value="UniProtKB-SubCell"/>
</dbReference>
<evidence type="ECO:0000256" key="8">
    <source>
        <dbReference type="ARBA" id="ARBA00023306"/>
    </source>
</evidence>
<dbReference type="Pfam" id="PF22782">
    <property type="entry name" value="SDE2"/>
    <property type="match status" value="1"/>
</dbReference>
<feature type="region of interest" description="Disordered" evidence="9">
    <location>
        <begin position="344"/>
        <end position="376"/>
    </location>
</feature>
<dbReference type="InterPro" id="IPR051421">
    <property type="entry name" value="RNA_Proc_DNA_Dmg_Regulator"/>
</dbReference>
<evidence type="ECO:0000256" key="5">
    <source>
        <dbReference type="ARBA" id="ARBA00022664"/>
    </source>
</evidence>
<gene>
    <name evidence="11" type="ORF">K443DRAFT_76</name>
</gene>
<keyword evidence="8" id="KW-0131">Cell cycle</keyword>
<sequence>MAPQEAEKLRSHIQASQQSQQQQDLDSPRAAALLFSPAYDSHVPYPTELVHSPNPTLNLVTLRLTPSLLEGKGGFGSQLRAAGGRMSSKKTSNNGSCRDLTGRRLSTIKEAKNSQNTSNQSQSASQQRRKLKGPNPTHSSGNLALNLQLTEKKHRFDDIGYLEQSRELSEGVKNAVTAALLKKKKKAKLAYPNDMSLEKAEPAVDVAPPKSTASAAVALEAPYALDKDESKDAIDILCKSLLKSKPSSAVERALKVMASRSNPLKTDDSMQVNNVNGAYYKGSPVELIDVDHHHLNVPSPASSLEKQTPLSFDAVYDLPVSRAMTRFVSGLGIVFDQLESSCHSPEPSFPVPPSSCASSPRPESSYPSSSPSNPDLTMVDALEDEPRLCSADLDILASPFELATPLSSANAPVLIVQRRPFDVTATVTVYEQTAGQVDATVLQDVISPIVALPTPRFPTTHHPMITPKKPKSAVLVQVLQQSQQQNFNSPRGAVPVFSPALDSDSDSDSLLGEDTPVPEFVLSNSRYLFKVPPACRKSLALSTEEDDNAESDDTPTGPNSTNDPSPEEEQECPLPTTFLIHSRFPKRRLYNIVEVDTPPSPPLQARGPFSLSSLRRPLACSSVSNKTASLQPLLSFVNAPGNSASYNTPSPVTRGC</sequence>
<feature type="compositionally biased region" description="Basic and acidic residues" evidence="9">
    <location>
        <begin position="1"/>
        <end position="10"/>
    </location>
</feature>
<feature type="region of interest" description="Disordered" evidence="9">
    <location>
        <begin position="79"/>
        <end position="143"/>
    </location>
</feature>
<evidence type="ECO:0000256" key="7">
    <source>
        <dbReference type="ARBA" id="ARBA00023242"/>
    </source>
</evidence>
<dbReference type="AlphaFoldDB" id="A0A0C9XCW5"/>
<proteinExistence type="inferred from homology"/>
<evidence type="ECO:0000256" key="2">
    <source>
        <dbReference type="ARBA" id="ARBA00004496"/>
    </source>
</evidence>
<evidence type="ECO:0000256" key="9">
    <source>
        <dbReference type="SAM" id="MobiDB-lite"/>
    </source>
</evidence>
<dbReference type="GO" id="GO:0008380">
    <property type="term" value="P:RNA splicing"/>
    <property type="evidence" value="ECO:0007669"/>
    <property type="project" value="UniProtKB-KW"/>
</dbReference>
<keyword evidence="6" id="KW-0508">mRNA splicing</keyword>
<feature type="region of interest" description="Disordered" evidence="9">
    <location>
        <begin position="542"/>
        <end position="572"/>
    </location>
</feature>
<reference evidence="11 12" key="1">
    <citation type="submission" date="2014-04" db="EMBL/GenBank/DDBJ databases">
        <authorList>
            <consortium name="DOE Joint Genome Institute"/>
            <person name="Kuo A."/>
            <person name="Kohler A."/>
            <person name="Nagy L.G."/>
            <person name="Floudas D."/>
            <person name="Copeland A."/>
            <person name="Barry K.W."/>
            <person name="Cichocki N."/>
            <person name="Veneault-Fourrey C."/>
            <person name="LaButti K."/>
            <person name="Lindquist E.A."/>
            <person name="Lipzen A."/>
            <person name="Lundell T."/>
            <person name="Morin E."/>
            <person name="Murat C."/>
            <person name="Sun H."/>
            <person name="Tunlid A."/>
            <person name="Henrissat B."/>
            <person name="Grigoriev I.V."/>
            <person name="Hibbett D.S."/>
            <person name="Martin F."/>
            <person name="Nordberg H.P."/>
            <person name="Cantor M.N."/>
            <person name="Hua S.X."/>
        </authorList>
    </citation>
    <scope>NUCLEOTIDE SEQUENCE [LARGE SCALE GENOMIC DNA]</scope>
    <source>
        <strain evidence="11 12">LaAM-08-1</strain>
    </source>
</reference>
<dbReference type="Proteomes" id="UP000054477">
    <property type="component" value="Unassembled WGS sequence"/>
</dbReference>
<dbReference type="HOGENOM" id="CLU_418000_0_0_1"/>
<feature type="compositionally biased region" description="Polar residues" evidence="9">
    <location>
        <begin position="554"/>
        <end position="564"/>
    </location>
</feature>
<evidence type="ECO:0000313" key="11">
    <source>
        <dbReference type="EMBL" id="KIK10080.1"/>
    </source>
</evidence>
<keyword evidence="5" id="KW-0507">mRNA processing</keyword>
<dbReference type="EMBL" id="KN838536">
    <property type="protein sequence ID" value="KIK10080.1"/>
    <property type="molecule type" value="Genomic_DNA"/>
</dbReference>
<keyword evidence="4" id="KW-0963">Cytoplasm</keyword>
<feature type="compositionally biased region" description="Low complexity" evidence="9">
    <location>
        <begin position="354"/>
        <end position="374"/>
    </location>
</feature>
<keyword evidence="7" id="KW-0539">Nucleus</keyword>
<evidence type="ECO:0000256" key="4">
    <source>
        <dbReference type="ARBA" id="ARBA00022490"/>
    </source>
</evidence>
<evidence type="ECO:0000313" key="12">
    <source>
        <dbReference type="Proteomes" id="UP000054477"/>
    </source>
</evidence>
<organism evidence="11 12">
    <name type="scientific">Laccaria amethystina LaAM-08-1</name>
    <dbReference type="NCBI Taxonomy" id="1095629"/>
    <lineage>
        <taxon>Eukaryota</taxon>
        <taxon>Fungi</taxon>
        <taxon>Dikarya</taxon>
        <taxon>Basidiomycota</taxon>
        <taxon>Agaricomycotina</taxon>
        <taxon>Agaricomycetes</taxon>
        <taxon>Agaricomycetidae</taxon>
        <taxon>Agaricales</taxon>
        <taxon>Agaricineae</taxon>
        <taxon>Hydnangiaceae</taxon>
        <taxon>Laccaria</taxon>
    </lineage>
</organism>
<feature type="domain" description="SDE2-like" evidence="10">
    <location>
        <begin position="71"/>
        <end position="177"/>
    </location>
</feature>
<feature type="compositionally biased region" description="Low complexity" evidence="9">
    <location>
        <begin position="113"/>
        <end position="126"/>
    </location>
</feature>
<dbReference type="GO" id="GO:0005634">
    <property type="term" value="C:nucleus"/>
    <property type="evidence" value="ECO:0007669"/>
    <property type="project" value="UniProtKB-SubCell"/>
</dbReference>